<sequence length="380" mass="43209">MKDSMKNQHEETIGVVHYHTGHFPPTDINWSELVSFIGKANGAVARYDGLLKAIPNPTVLLSPLMTNEAVLSSRIEGTQATLNEVLTYEAQEKDRLSPQSPKDADMQEISNYRQAMRFAEQKLEELPLSQRLIKDAHEILLSGVRGQNKAPGKYRNIPNWIGPVGCVMDDARYVPPDANTLPDSMSVWEKYIHTEERDPLVQLAVIHAEFEALHPFLDGNGRLGRMIIPLFLYQVRILQRPAFYISAYLEAHRNIYYEKLLAVSRDNDWMGWCRFFLEAIQIQSEDNFNKATKILDLYNEMKLRLAKATESKYAIHTLEWIFGNPVFSMSTFIQRTKIPRSTATRIVQRLADDGTLSQIRAASGRSPAIMAFDALLNTVA</sequence>
<dbReference type="Pfam" id="PF13784">
    <property type="entry name" value="Fic_N"/>
    <property type="match status" value="1"/>
</dbReference>
<reference evidence="5 6" key="1">
    <citation type="journal article" date="2020" name="ISME J.">
        <title>Parallel Reductive Genome Evolution in Desulfovibrio Ectosymbionts Independently Acquired by Trichonympha Protists in the Termite Gut.</title>
        <authorList>
            <person name="Takeuchi M."/>
            <person name="Kuwahara H."/>
            <person name="Murakami T."/>
            <person name="Takahashi K."/>
            <person name="Kajitani R."/>
            <person name="Toyoda A."/>
            <person name="Itoh T."/>
            <person name="Ohkuma M."/>
            <person name="Hongoh Y."/>
        </authorList>
    </citation>
    <scope>NUCLEOTIDE SEQUENCE [LARGE SCALE GENOMIC DNA]</scope>
    <source>
        <strain evidence="5">ZnDsv-02</strain>
    </source>
</reference>
<evidence type="ECO:0000259" key="4">
    <source>
        <dbReference type="PROSITE" id="PS51459"/>
    </source>
</evidence>
<dbReference type="PIRSF" id="PIRSF038925">
    <property type="entry name" value="AMP-prot_trans"/>
    <property type="match status" value="1"/>
</dbReference>
<organism evidence="5 6">
    <name type="scientific">Candidatus Desulfovibrio kirbyi</name>
    <dbReference type="NCBI Taxonomy" id="2696086"/>
    <lineage>
        <taxon>Bacteria</taxon>
        <taxon>Pseudomonadati</taxon>
        <taxon>Thermodesulfobacteriota</taxon>
        <taxon>Desulfovibrionia</taxon>
        <taxon>Desulfovibrionales</taxon>
        <taxon>Desulfovibrionaceae</taxon>
        <taxon>Desulfovibrio</taxon>
    </lineage>
</organism>
<keyword evidence="1" id="KW-0067">ATP-binding</keyword>
<keyword evidence="1" id="KW-0547">Nucleotide-binding</keyword>
<evidence type="ECO:0000256" key="3">
    <source>
        <dbReference type="PIRSR" id="PIRSR640198-2"/>
    </source>
</evidence>
<dbReference type="InterPro" id="IPR025758">
    <property type="entry name" value="Fic/DOC_N"/>
</dbReference>
<feature type="binding site" evidence="1">
    <location>
        <begin position="219"/>
        <end position="225"/>
    </location>
    <ligand>
        <name>ATP</name>
        <dbReference type="ChEBI" id="CHEBI:30616"/>
    </ligand>
</feature>
<feature type="binding site" evidence="3">
    <location>
        <begin position="256"/>
        <end position="257"/>
    </location>
    <ligand>
        <name>ATP</name>
        <dbReference type="ChEBI" id="CHEBI:30616"/>
    </ligand>
</feature>
<dbReference type="InterPro" id="IPR026287">
    <property type="entry name" value="SoFic-like"/>
</dbReference>
<evidence type="ECO:0000313" key="5">
    <source>
        <dbReference type="EMBL" id="GFH62715.1"/>
    </source>
</evidence>
<feature type="binding site" evidence="1">
    <location>
        <position position="256"/>
    </location>
    <ligand>
        <name>ATP</name>
        <dbReference type="ChEBI" id="CHEBI:30616"/>
    </ligand>
</feature>
<dbReference type="PANTHER" id="PTHR13504:SF38">
    <property type="entry name" value="FIDO DOMAIN-CONTAINING PROTEIN"/>
    <property type="match status" value="1"/>
</dbReference>
<gene>
    <name evidence="5" type="ORF">ZNDK_0486</name>
</gene>
<evidence type="ECO:0000256" key="2">
    <source>
        <dbReference type="PIRSR" id="PIRSR640198-1"/>
    </source>
</evidence>
<accession>A0A6L2R5B9</accession>
<dbReference type="PROSITE" id="PS51459">
    <property type="entry name" value="FIDO"/>
    <property type="match status" value="1"/>
</dbReference>
<dbReference type="Proteomes" id="UP000505077">
    <property type="component" value="Unassembled WGS sequence"/>
</dbReference>
<dbReference type="PANTHER" id="PTHR13504">
    <property type="entry name" value="FIDO DOMAIN-CONTAINING PROTEIN DDB_G0283145"/>
    <property type="match status" value="1"/>
</dbReference>
<feature type="domain" description="Fido" evidence="4">
    <location>
        <begin position="128"/>
        <end position="278"/>
    </location>
</feature>
<feature type="active site" evidence="2">
    <location>
        <position position="214"/>
    </location>
</feature>
<dbReference type="GO" id="GO:0005524">
    <property type="term" value="F:ATP binding"/>
    <property type="evidence" value="ECO:0007669"/>
    <property type="project" value="UniProtKB-KW"/>
</dbReference>
<dbReference type="SUPFAM" id="SSF140931">
    <property type="entry name" value="Fic-like"/>
    <property type="match status" value="1"/>
</dbReference>
<evidence type="ECO:0000256" key="1">
    <source>
        <dbReference type="PIRSR" id="PIRSR038925-1"/>
    </source>
</evidence>
<dbReference type="InterPro" id="IPR036597">
    <property type="entry name" value="Fido-like_dom_sf"/>
</dbReference>
<name>A0A6L2R5B9_9BACT</name>
<proteinExistence type="predicted"/>
<protein>
    <submittedName>
        <fullName evidence="5">Cell filamentation protein Fic</fullName>
    </submittedName>
</protein>
<feature type="binding site" evidence="1">
    <location>
        <position position="214"/>
    </location>
    <ligand>
        <name>ATP</name>
        <dbReference type="ChEBI" id="CHEBI:30616"/>
    </ligand>
</feature>
<dbReference type="InterPro" id="IPR003812">
    <property type="entry name" value="Fido"/>
</dbReference>
<comment type="caution">
    <text evidence="5">The sequence shown here is derived from an EMBL/GenBank/DDBJ whole genome shotgun (WGS) entry which is preliminary data.</text>
</comment>
<feature type="binding site" evidence="1">
    <location>
        <position position="76"/>
    </location>
    <ligand>
        <name>ATP</name>
        <dbReference type="ChEBI" id="CHEBI:30616"/>
    </ligand>
</feature>
<dbReference type="AlphaFoldDB" id="A0A6L2R5B9"/>
<dbReference type="Gene3D" id="1.10.3290.10">
    <property type="entry name" value="Fido-like domain"/>
    <property type="match status" value="1"/>
</dbReference>
<feature type="binding site" evidence="3">
    <location>
        <begin position="218"/>
        <end position="225"/>
    </location>
    <ligand>
        <name>ATP</name>
        <dbReference type="ChEBI" id="CHEBI:30616"/>
    </ligand>
</feature>
<dbReference type="InterPro" id="IPR040198">
    <property type="entry name" value="Fido_containing"/>
</dbReference>
<dbReference type="EMBL" id="BLLL01000004">
    <property type="protein sequence ID" value="GFH62715.1"/>
    <property type="molecule type" value="Genomic_DNA"/>
</dbReference>
<dbReference type="Pfam" id="PF02661">
    <property type="entry name" value="Fic"/>
    <property type="match status" value="1"/>
</dbReference>
<evidence type="ECO:0000313" key="6">
    <source>
        <dbReference type="Proteomes" id="UP000505077"/>
    </source>
</evidence>